<dbReference type="RefSeq" id="WP_211632071.1">
    <property type="nucleotide sequence ID" value="NZ_CP073100.1"/>
</dbReference>
<feature type="chain" id="PRO_5037294514" evidence="4">
    <location>
        <begin position="17"/>
        <end position="387"/>
    </location>
</feature>
<keyword evidence="4" id="KW-0732">Signal</keyword>
<organism evidence="6 7">
    <name type="scientific">Luteolibacter ambystomatis</name>
    <dbReference type="NCBI Taxonomy" id="2824561"/>
    <lineage>
        <taxon>Bacteria</taxon>
        <taxon>Pseudomonadati</taxon>
        <taxon>Verrucomicrobiota</taxon>
        <taxon>Verrucomicrobiia</taxon>
        <taxon>Verrucomicrobiales</taxon>
        <taxon>Verrucomicrobiaceae</taxon>
        <taxon>Luteolibacter</taxon>
    </lineage>
</organism>
<evidence type="ECO:0000259" key="5">
    <source>
        <dbReference type="Pfam" id="PF13472"/>
    </source>
</evidence>
<feature type="signal peptide" evidence="4">
    <location>
        <begin position="1"/>
        <end position="16"/>
    </location>
</feature>
<proteinExistence type="inferred from homology"/>
<dbReference type="InterPro" id="IPR037459">
    <property type="entry name" value="RhgT-like"/>
</dbReference>
<dbReference type="Pfam" id="PF13472">
    <property type="entry name" value="Lipase_GDSL_2"/>
    <property type="match status" value="1"/>
</dbReference>
<keyword evidence="7" id="KW-1185">Reference proteome</keyword>
<accession>A0A975PF65</accession>
<dbReference type="InterPro" id="IPR008979">
    <property type="entry name" value="Galactose-bd-like_sf"/>
</dbReference>
<evidence type="ECO:0000313" key="6">
    <source>
        <dbReference type="EMBL" id="QUE51848.1"/>
    </source>
</evidence>
<dbReference type="PANTHER" id="PTHR43695">
    <property type="entry name" value="PUTATIVE (AFU_ORTHOLOGUE AFUA_2G17250)-RELATED"/>
    <property type="match status" value="1"/>
</dbReference>
<dbReference type="InterPro" id="IPR036514">
    <property type="entry name" value="SGNH_hydro_sf"/>
</dbReference>
<evidence type="ECO:0000256" key="2">
    <source>
        <dbReference type="ARBA" id="ARBA00022801"/>
    </source>
</evidence>
<dbReference type="AlphaFoldDB" id="A0A975PF65"/>
<dbReference type="GO" id="GO:0016788">
    <property type="term" value="F:hydrolase activity, acting on ester bonds"/>
    <property type="evidence" value="ECO:0007669"/>
    <property type="project" value="UniProtKB-ARBA"/>
</dbReference>
<dbReference type="SUPFAM" id="SSF52266">
    <property type="entry name" value="SGNH hydrolase"/>
    <property type="match status" value="1"/>
</dbReference>
<dbReference type="KEGG" id="lamb:KBB96_02910"/>
<dbReference type="EMBL" id="CP073100">
    <property type="protein sequence ID" value="QUE51848.1"/>
    <property type="molecule type" value="Genomic_DNA"/>
</dbReference>
<comment type="similarity">
    <text evidence="1">Belongs to the 'GDSL' lipolytic enzyme family.</text>
</comment>
<dbReference type="SUPFAM" id="SSF49785">
    <property type="entry name" value="Galactose-binding domain-like"/>
    <property type="match status" value="1"/>
</dbReference>
<gene>
    <name evidence="6" type="ORF">KBB96_02910</name>
</gene>
<dbReference type="PANTHER" id="PTHR43695:SF1">
    <property type="entry name" value="RHAMNOGALACTURONAN ACETYLESTERASE"/>
    <property type="match status" value="1"/>
</dbReference>
<dbReference type="CDD" id="cd01821">
    <property type="entry name" value="Rhamnogalacturan_acetylesterase_like"/>
    <property type="match status" value="1"/>
</dbReference>
<protein>
    <submittedName>
        <fullName evidence="6">Rhamnogalacturonan acetylesterase</fullName>
    </submittedName>
</protein>
<keyword evidence="2" id="KW-0378">Hydrolase</keyword>
<dbReference type="InterPro" id="IPR013830">
    <property type="entry name" value="SGNH_hydro"/>
</dbReference>
<reference evidence="6" key="1">
    <citation type="submission" date="2021-04" db="EMBL/GenBank/DDBJ databases">
        <title>Luteolibacter sp. 32A isolated from the skin of an Anderson's salamander (Ambystoma andersonii).</title>
        <authorList>
            <person name="Spergser J."/>
            <person name="Busse H.-J."/>
        </authorList>
    </citation>
    <scope>NUCLEOTIDE SEQUENCE</scope>
    <source>
        <strain evidence="6">32A</strain>
    </source>
</reference>
<dbReference type="Proteomes" id="UP000676169">
    <property type="component" value="Chromosome"/>
</dbReference>
<feature type="domain" description="SGNH hydrolase-type esterase" evidence="5">
    <location>
        <begin position="141"/>
        <end position="304"/>
    </location>
</feature>
<sequence>MKATLPLLLLAAPVHAQEICHADFRDGTPPKWSVEVPEGNYDVTLTFGGKDATDTTVRAEARRLVLPNFKTEAGKTATRTFTVNMRTPALPDGKRVKTNAREKDHLDWNTTLDLSFTGSHPGVTAVEVKPRADALTVFIAGDSTVTDQQNEPYSAWGQILPMFFQPGTAIANIAESGLALRSFRSQLRLEKILSQLKKGDYVLIQFAHNDEKEKGEGVGAFTTYKADLEDYVTKIREKGGQPVLMTPMFRRRFDKDNRLQDSHGDYPVAVRRVAEEKKVPLVDLHRHSESLFSALGPDGTTKAFVHYPANTYPGQTQALSDDTHFNTYGAWLLAKCVVEGIRKDVPDLAKRLTPGLPVFDPAKPDQPGSWSVPPSPPPSSVEVPAGS</sequence>
<name>A0A975PF65_9BACT</name>
<dbReference type="Gene3D" id="2.60.120.430">
    <property type="entry name" value="Galactose-binding lectin"/>
    <property type="match status" value="1"/>
</dbReference>
<feature type="region of interest" description="Disordered" evidence="3">
    <location>
        <begin position="357"/>
        <end position="387"/>
    </location>
</feature>
<evidence type="ECO:0000256" key="3">
    <source>
        <dbReference type="SAM" id="MobiDB-lite"/>
    </source>
</evidence>
<evidence type="ECO:0000256" key="4">
    <source>
        <dbReference type="SAM" id="SignalP"/>
    </source>
</evidence>
<dbReference type="Gene3D" id="3.40.50.1110">
    <property type="entry name" value="SGNH hydrolase"/>
    <property type="match status" value="1"/>
</dbReference>
<evidence type="ECO:0000256" key="1">
    <source>
        <dbReference type="ARBA" id="ARBA00008668"/>
    </source>
</evidence>
<evidence type="ECO:0000313" key="7">
    <source>
        <dbReference type="Proteomes" id="UP000676169"/>
    </source>
</evidence>